<dbReference type="SMART" id="SM00388">
    <property type="entry name" value="HisKA"/>
    <property type="match status" value="1"/>
</dbReference>
<comment type="caution">
    <text evidence="10">The sequence shown here is derived from an EMBL/GenBank/DDBJ whole genome shotgun (WGS) entry which is preliminary data.</text>
</comment>
<dbReference type="PRINTS" id="PR00344">
    <property type="entry name" value="BCTRLSENSOR"/>
</dbReference>
<dbReference type="InterPro" id="IPR036097">
    <property type="entry name" value="HisK_dim/P_sf"/>
</dbReference>
<keyword evidence="4" id="KW-0808">Transferase</keyword>
<dbReference type="GO" id="GO:0005524">
    <property type="term" value="F:ATP binding"/>
    <property type="evidence" value="ECO:0007669"/>
    <property type="project" value="UniProtKB-KW"/>
</dbReference>
<evidence type="ECO:0000259" key="9">
    <source>
        <dbReference type="PROSITE" id="PS50109"/>
    </source>
</evidence>
<protein>
    <recommendedName>
        <fullName evidence="2">histidine kinase</fullName>
        <ecNumber evidence="2">2.7.13.3</ecNumber>
    </recommendedName>
</protein>
<name>A0A5D4SP00_9BACI</name>
<evidence type="ECO:0000256" key="4">
    <source>
        <dbReference type="ARBA" id="ARBA00022679"/>
    </source>
</evidence>
<gene>
    <name evidence="10" type="ORF">FZD47_06515</name>
</gene>
<keyword evidence="7" id="KW-0067">ATP-binding</keyword>
<keyword evidence="8" id="KW-0902">Two-component regulatory system</keyword>
<dbReference type="AlphaFoldDB" id="A0A5D4SP00"/>
<dbReference type="EMBL" id="VTES01000002">
    <property type="protein sequence ID" value="TYS65000.1"/>
    <property type="molecule type" value="Genomic_DNA"/>
</dbReference>
<sequence>MWLFGGDKVVNFTTKETAHKAGGKLEVLGELAACVAHEIRNPMTVVKGFLQLAGEQGNTPFKEYEKVIMTEIDRMDEYLEDLLLLANPQAAQHFQGKEEIDLFAEIKTAVKTLQTEAGKEGKKLQIHKQREASCSIFVNRHYLKRITENIIKNAIEASQPSGVIKVVVDSADNRARMRVIDTGTGIPAEKITRLGEPFYSIKEKGTGLGLTICHKLVKADSGELLIKSKEGWGTAVTVSFPMSPSLET</sequence>
<dbReference type="CDD" id="cd00075">
    <property type="entry name" value="HATPase"/>
    <property type="match status" value="1"/>
</dbReference>
<comment type="catalytic activity">
    <reaction evidence="1">
        <text>ATP + protein L-histidine = ADP + protein N-phospho-L-histidine.</text>
        <dbReference type="EC" id="2.7.13.3"/>
    </reaction>
</comment>
<evidence type="ECO:0000256" key="5">
    <source>
        <dbReference type="ARBA" id="ARBA00022741"/>
    </source>
</evidence>
<dbReference type="Pfam" id="PF00512">
    <property type="entry name" value="HisKA"/>
    <property type="match status" value="1"/>
</dbReference>
<dbReference type="PROSITE" id="PS50109">
    <property type="entry name" value="HIS_KIN"/>
    <property type="match status" value="1"/>
</dbReference>
<evidence type="ECO:0000256" key="8">
    <source>
        <dbReference type="ARBA" id="ARBA00023012"/>
    </source>
</evidence>
<dbReference type="InterPro" id="IPR003661">
    <property type="entry name" value="HisK_dim/P_dom"/>
</dbReference>
<evidence type="ECO:0000256" key="3">
    <source>
        <dbReference type="ARBA" id="ARBA00022553"/>
    </source>
</evidence>
<dbReference type="Proteomes" id="UP000323732">
    <property type="component" value="Unassembled WGS sequence"/>
</dbReference>
<dbReference type="Pfam" id="PF02518">
    <property type="entry name" value="HATPase_c"/>
    <property type="match status" value="1"/>
</dbReference>
<evidence type="ECO:0000313" key="10">
    <source>
        <dbReference type="EMBL" id="TYS65000.1"/>
    </source>
</evidence>
<dbReference type="InterPro" id="IPR004358">
    <property type="entry name" value="Sig_transdc_His_kin-like_C"/>
</dbReference>
<dbReference type="SMART" id="SM00387">
    <property type="entry name" value="HATPase_c"/>
    <property type="match status" value="1"/>
</dbReference>
<dbReference type="InterPro" id="IPR036890">
    <property type="entry name" value="HATPase_C_sf"/>
</dbReference>
<dbReference type="InterPro" id="IPR005467">
    <property type="entry name" value="His_kinase_dom"/>
</dbReference>
<evidence type="ECO:0000256" key="7">
    <source>
        <dbReference type="ARBA" id="ARBA00022840"/>
    </source>
</evidence>
<proteinExistence type="predicted"/>
<dbReference type="EC" id="2.7.13.3" evidence="2"/>
<evidence type="ECO:0000313" key="11">
    <source>
        <dbReference type="Proteomes" id="UP000323732"/>
    </source>
</evidence>
<keyword evidence="5" id="KW-0547">Nucleotide-binding</keyword>
<dbReference type="InterPro" id="IPR003594">
    <property type="entry name" value="HATPase_dom"/>
</dbReference>
<dbReference type="PANTHER" id="PTHR43065">
    <property type="entry name" value="SENSOR HISTIDINE KINASE"/>
    <property type="match status" value="1"/>
</dbReference>
<accession>A0A5D4SP00</accession>
<keyword evidence="3" id="KW-0597">Phosphoprotein</keyword>
<dbReference type="Gene3D" id="3.30.565.10">
    <property type="entry name" value="Histidine kinase-like ATPase, C-terminal domain"/>
    <property type="match status" value="1"/>
</dbReference>
<evidence type="ECO:0000256" key="2">
    <source>
        <dbReference type="ARBA" id="ARBA00012438"/>
    </source>
</evidence>
<reference evidence="10 11" key="1">
    <citation type="submission" date="2019-08" db="EMBL/GenBank/DDBJ databases">
        <title>Bacillus genomes from the desert of Cuatro Cienegas, Coahuila.</title>
        <authorList>
            <person name="Olmedo-Alvarez G."/>
        </authorList>
    </citation>
    <scope>NUCLEOTIDE SEQUENCE [LARGE SCALE GENOMIC DNA]</scope>
    <source>
        <strain evidence="10 11">CH37_1T</strain>
    </source>
</reference>
<dbReference type="SUPFAM" id="SSF47384">
    <property type="entry name" value="Homodimeric domain of signal transducing histidine kinase"/>
    <property type="match status" value="1"/>
</dbReference>
<organism evidence="10 11">
    <name type="scientific">Bacillus infantis</name>
    <dbReference type="NCBI Taxonomy" id="324767"/>
    <lineage>
        <taxon>Bacteria</taxon>
        <taxon>Bacillati</taxon>
        <taxon>Bacillota</taxon>
        <taxon>Bacilli</taxon>
        <taxon>Bacillales</taxon>
        <taxon>Bacillaceae</taxon>
        <taxon>Bacillus</taxon>
    </lineage>
</organism>
<evidence type="ECO:0000256" key="1">
    <source>
        <dbReference type="ARBA" id="ARBA00000085"/>
    </source>
</evidence>
<dbReference type="PANTHER" id="PTHR43065:SF10">
    <property type="entry name" value="PEROXIDE STRESS-ACTIVATED HISTIDINE KINASE MAK3"/>
    <property type="match status" value="1"/>
</dbReference>
<dbReference type="SUPFAM" id="SSF55874">
    <property type="entry name" value="ATPase domain of HSP90 chaperone/DNA topoisomerase II/histidine kinase"/>
    <property type="match status" value="1"/>
</dbReference>
<dbReference type="CDD" id="cd00082">
    <property type="entry name" value="HisKA"/>
    <property type="match status" value="1"/>
</dbReference>
<dbReference type="Gene3D" id="1.10.287.130">
    <property type="match status" value="1"/>
</dbReference>
<dbReference type="GO" id="GO:0000155">
    <property type="term" value="F:phosphorelay sensor kinase activity"/>
    <property type="evidence" value="ECO:0007669"/>
    <property type="project" value="InterPro"/>
</dbReference>
<feature type="domain" description="Histidine kinase" evidence="9">
    <location>
        <begin position="34"/>
        <end position="244"/>
    </location>
</feature>
<keyword evidence="6 10" id="KW-0418">Kinase</keyword>
<evidence type="ECO:0000256" key="6">
    <source>
        <dbReference type="ARBA" id="ARBA00022777"/>
    </source>
</evidence>